<dbReference type="OMA" id="MVFFVIH"/>
<dbReference type="HOGENOM" id="CLU_2183186_0_0_1"/>
<organism evidence="2">
    <name type="scientific">Ajellomyces capsulatus (strain H88)</name>
    <name type="common">Darling's disease fungus</name>
    <name type="synonym">Histoplasma capsulatum</name>
    <dbReference type="NCBI Taxonomy" id="544711"/>
    <lineage>
        <taxon>Eukaryota</taxon>
        <taxon>Fungi</taxon>
        <taxon>Dikarya</taxon>
        <taxon>Ascomycota</taxon>
        <taxon>Pezizomycotina</taxon>
        <taxon>Eurotiomycetes</taxon>
        <taxon>Eurotiomycetidae</taxon>
        <taxon>Onygenales</taxon>
        <taxon>Ajellomycetaceae</taxon>
        <taxon>Histoplasma</taxon>
    </lineage>
</organism>
<dbReference type="Proteomes" id="UP000008142">
    <property type="component" value="Unassembled WGS sequence"/>
</dbReference>
<protein>
    <submittedName>
        <fullName evidence="1">Predicted protein</fullName>
    </submittedName>
</protein>
<accession>F0UH74</accession>
<sequence length="111" mass="12555">MDEARSISPELLPPRLLRIQTKAKNQERGQGIDLTRFSTAKSPGREGFFLTGRRRHRGVPEHAADQVDASWLAAFRNRSGPKGTGLLGGQFVRRYDRASGLMVFFVIHIWH</sequence>
<reference evidence="2" key="1">
    <citation type="submission" date="2008-07" db="EMBL/GenBank/DDBJ databases">
        <title>Annotation of Ajellomyces capsulatus strain H88.</title>
        <authorList>
            <person name="Champion M."/>
            <person name="Cuomo C."/>
            <person name="Ma L.-J."/>
            <person name="Henn M.R."/>
            <person name="Sil A."/>
            <person name="Goldman B."/>
            <person name="Young S.K."/>
            <person name="Kodira C.D."/>
            <person name="Zeng Q."/>
            <person name="Koehrsen M."/>
            <person name="Alvarado L."/>
            <person name="Berlin A."/>
            <person name="Borenstein D."/>
            <person name="Chen Z."/>
            <person name="Engels R."/>
            <person name="Freedman E."/>
            <person name="Gellesch M."/>
            <person name="Goldberg J."/>
            <person name="Griggs A."/>
            <person name="Gujja S."/>
            <person name="Heiman D."/>
            <person name="Hepburn T."/>
            <person name="Howarth C."/>
            <person name="Jen D."/>
            <person name="Larson L."/>
            <person name="Lewis B."/>
            <person name="Mehta T."/>
            <person name="Park D."/>
            <person name="Pearson M."/>
            <person name="Roberts A."/>
            <person name="Saif S."/>
            <person name="Shea T."/>
            <person name="Shenoy N."/>
            <person name="Sisk P."/>
            <person name="Stolte C."/>
            <person name="Sykes S."/>
            <person name="Walk T."/>
            <person name="White J."/>
            <person name="Yandava C."/>
            <person name="Klein B."/>
            <person name="McEwen J.G."/>
            <person name="Puccia R."/>
            <person name="Goldman G.H."/>
            <person name="Felipe M.S."/>
            <person name="Nino-Vega G."/>
            <person name="San-Blas G."/>
            <person name="Taylor J."/>
            <person name="Mendoza L."/>
            <person name="Galagan J."/>
            <person name="Nusbaum C."/>
            <person name="Birren B."/>
        </authorList>
    </citation>
    <scope>NUCLEOTIDE SEQUENCE [LARGE SCALE GENOMIC DNA]</scope>
    <source>
        <strain evidence="2">H88</strain>
    </source>
</reference>
<dbReference type="OrthoDB" id="10514794at2759"/>
<evidence type="ECO:0000313" key="2">
    <source>
        <dbReference type="Proteomes" id="UP000008142"/>
    </source>
</evidence>
<gene>
    <name evidence="1" type="ORF">HCEG_04476</name>
</gene>
<evidence type="ECO:0000313" key="1">
    <source>
        <dbReference type="EMBL" id="EGC45261.1"/>
    </source>
</evidence>
<name>F0UH74_AJEC8</name>
<dbReference type="AlphaFoldDB" id="F0UH74"/>
<dbReference type="EMBL" id="DS990638">
    <property type="protein sequence ID" value="EGC45261.1"/>
    <property type="molecule type" value="Genomic_DNA"/>
</dbReference>
<proteinExistence type="predicted"/>